<evidence type="ECO:0000313" key="2">
    <source>
        <dbReference type="EMBL" id="GLK11211.1"/>
    </source>
</evidence>
<reference evidence="2" key="1">
    <citation type="journal article" date="2014" name="Int. J. Syst. Evol. Microbiol.">
        <title>Complete genome sequence of Corynebacterium casei LMG S-19264T (=DSM 44701T), isolated from a smear-ripened cheese.</title>
        <authorList>
            <consortium name="US DOE Joint Genome Institute (JGI-PGF)"/>
            <person name="Walter F."/>
            <person name="Albersmeier A."/>
            <person name="Kalinowski J."/>
            <person name="Ruckert C."/>
        </authorList>
    </citation>
    <scope>NUCLEOTIDE SEQUENCE</scope>
    <source>
        <strain evidence="2">VKM Ac-2007</strain>
    </source>
</reference>
<gene>
    <name evidence="2" type="ORF">GCM10017600_46170</name>
</gene>
<evidence type="ECO:0000256" key="1">
    <source>
        <dbReference type="SAM" id="SignalP"/>
    </source>
</evidence>
<organism evidence="2 3">
    <name type="scientific">Streptosporangium carneum</name>
    <dbReference type="NCBI Taxonomy" id="47481"/>
    <lineage>
        <taxon>Bacteria</taxon>
        <taxon>Bacillati</taxon>
        <taxon>Actinomycetota</taxon>
        <taxon>Actinomycetes</taxon>
        <taxon>Streptosporangiales</taxon>
        <taxon>Streptosporangiaceae</taxon>
        <taxon>Streptosporangium</taxon>
    </lineage>
</organism>
<dbReference type="Proteomes" id="UP001143474">
    <property type="component" value="Unassembled WGS sequence"/>
</dbReference>
<dbReference type="AlphaFoldDB" id="A0A9W6I4E5"/>
<comment type="caution">
    <text evidence="2">The sequence shown here is derived from an EMBL/GenBank/DDBJ whole genome shotgun (WGS) entry which is preliminary data.</text>
</comment>
<name>A0A9W6I4E5_9ACTN</name>
<feature type="signal peptide" evidence="1">
    <location>
        <begin position="1"/>
        <end position="25"/>
    </location>
</feature>
<sequence>MHKKALPTVVAAAALAVLTAAPAFAADTAAQVTVKIELGHTETVKESAGVSFRCPVNQVLTGRAHSGDENGNTTYYCSSISINDQPVTVGISSWSPPQKESTSRFAAPIGEVLTGRRHQGDENGPTEYRHAPLTWQGRPVQLISRTWSGWMKENRHSFTTGATQVLTGRQHTGDENGDTRYLYATVTIEN</sequence>
<accession>A0A9W6I4E5</accession>
<dbReference type="EMBL" id="BSEV01000010">
    <property type="protein sequence ID" value="GLK11211.1"/>
    <property type="molecule type" value="Genomic_DNA"/>
</dbReference>
<feature type="chain" id="PRO_5040925397" evidence="1">
    <location>
        <begin position="26"/>
        <end position="190"/>
    </location>
</feature>
<keyword evidence="1" id="KW-0732">Signal</keyword>
<evidence type="ECO:0000313" key="3">
    <source>
        <dbReference type="Proteomes" id="UP001143474"/>
    </source>
</evidence>
<reference evidence="2" key="2">
    <citation type="submission" date="2023-01" db="EMBL/GenBank/DDBJ databases">
        <authorList>
            <person name="Sun Q."/>
            <person name="Evtushenko L."/>
        </authorList>
    </citation>
    <scope>NUCLEOTIDE SEQUENCE</scope>
    <source>
        <strain evidence="2">VKM Ac-2007</strain>
    </source>
</reference>
<keyword evidence="3" id="KW-1185">Reference proteome</keyword>
<protein>
    <submittedName>
        <fullName evidence="2">Uncharacterized protein</fullName>
    </submittedName>
</protein>
<proteinExistence type="predicted"/>